<dbReference type="Ensembl" id="ENSBJAT00000000859.1">
    <property type="protein sequence ID" value="ENSBJAP00000000836.1"/>
    <property type="gene ID" value="ENSBJAG00000000681.1"/>
</dbReference>
<evidence type="ECO:0000313" key="6">
    <source>
        <dbReference type="Proteomes" id="UP000694555"/>
    </source>
</evidence>
<sequence length="249" mass="28157">PKTSDGSLLETELLILFLFLFFLPLDSELSSGLPEDSYSSGGEALDGDDEDETAALGDVVEKATSSKAGPGAGWADAMAKVLNKKIPQNKSTILAKNKKLEEEREKEKQERLEKRMKREWEMMCRVKPDVVKDRDRERNLQRIATRGVVQLFNAVRTHQRNVDEKVKKAGSSDRQRAKLLSSVSKKDFISVLRNMEGAKGRKNPAGKATKSKQVGFVWEKKYIQVTFSNMKNWIFILDFAPTTEQTARF</sequence>
<proteinExistence type="inferred from homology"/>
<name>A0A8B9Z279_9AVES</name>
<reference evidence="5" key="2">
    <citation type="submission" date="2025-09" db="UniProtKB">
        <authorList>
            <consortium name="Ensembl"/>
        </authorList>
    </citation>
    <scope>IDENTIFICATION</scope>
</reference>
<accession>A0A8B9Z279</accession>
<evidence type="ECO:0000256" key="3">
    <source>
        <dbReference type="SAM" id="Coils"/>
    </source>
</evidence>
<feature type="signal peptide" evidence="4">
    <location>
        <begin position="1"/>
        <end position="32"/>
    </location>
</feature>
<dbReference type="InterPro" id="IPR012459">
    <property type="entry name" value="Rrp15"/>
</dbReference>
<evidence type="ECO:0000313" key="5">
    <source>
        <dbReference type="Ensembl" id="ENSBJAP00000000836.1"/>
    </source>
</evidence>
<feature type="chain" id="PRO_5033997897" description="RRP15-like protein" evidence="4">
    <location>
        <begin position="33"/>
        <end position="249"/>
    </location>
</feature>
<dbReference type="AlphaFoldDB" id="A0A8B9Z279"/>
<evidence type="ECO:0000256" key="2">
    <source>
        <dbReference type="ARBA" id="ARBA00017475"/>
    </source>
</evidence>
<protein>
    <recommendedName>
        <fullName evidence="2">RRP15-like protein</fullName>
    </recommendedName>
</protein>
<evidence type="ECO:0000256" key="1">
    <source>
        <dbReference type="ARBA" id="ARBA00007462"/>
    </source>
</evidence>
<keyword evidence="4" id="KW-0732">Signal</keyword>
<keyword evidence="3" id="KW-0175">Coiled coil</keyword>
<dbReference type="Pfam" id="PF07890">
    <property type="entry name" value="Rrp15p"/>
    <property type="match status" value="1"/>
</dbReference>
<dbReference type="GO" id="GO:0000460">
    <property type="term" value="P:maturation of 5.8S rRNA"/>
    <property type="evidence" value="ECO:0007669"/>
    <property type="project" value="TreeGrafter"/>
</dbReference>
<dbReference type="GO" id="GO:0000470">
    <property type="term" value="P:maturation of LSU-rRNA"/>
    <property type="evidence" value="ECO:0007669"/>
    <property type="project" value="TreeGrafter"/>
</dbReference>
<organism evidence="5 6">
    <name type="scientific">Buteo japonicus</name>
    <dbReference type="NCBI Taxonomy" id="224669"/>
    <lineage>
        <taxon>Eukaryota</taxon>
        <taxon>Metazoa</taxon>
        <taxon>Chordata</taxon>
        <taxon>Craniata</taxon>
        <taxon>Vertebrata</taxon>
        <taxon>Euteleostomi</taxon>
        <taxon>Archelosauria</taxon>
        <taxon>Archosauria</taxon>
        <taxon>Dinosauria</taxon>
        <taxon>Saurischia</taxon>
        <taxon>Theropoda</taxon>
        <taxon>Coelurosauria</taxon>
        <taxon>Aves</taxon>
        <taxon>Neognathae</taxon>
        <taxon>Neoaves</taxon>
        <taxon>Telluraves</taxon>
        <taxon>Accipitrimorphae</taxon>
        <taxon>Accipitriformes</taxon>
        <taxon>Accipitridae</taxon>
        <taxon>Accipitrinae</taxon>
        <taxon>Buteo</taxon>
    </lineage>
</organism>
<dbReference type="PANTHER" id="PTHR13245:SF14">
    <property type="entry name" value="RRP15-LIKE PROTEIN"/>
    <property type="match status" value="1"/>
</dbReference>
<keyword evidence="6" id="KW-1185">Reference proteome</keyword>
<evidence type="ECO:0000256" key="4">
    <source>
        <dbReference type="SAM" id="SignalP"/>
    </source>
</evidence>
<reference evidence="5" key="1">
    <citation type="submission" date="2025-08" db="UniProtKB">
        <authorList>
            <consortium name="Ensembl"/>
        </authorList>
    </citation>
    <scope>IDENTIFICATION</scope>
</reference>
<feature type="coiled-coil region" evidence="3">
    <location>
        <begin position="90"/>
        <end position="119"/>
    </location>
</feature>
<dbReference type="GO" id="GO:0030687">
    <property type="term" value="C:preribosome, large subunit precursor"/>
    <property type="evidence" value="ECO:0007669"/>
    <property type="project" value="TreeGrafter"/>
</dbReference>
<dbReference type="PANTHER" id="PTHR13245">
    <property type="entry name" value="RRP15-LIKE PROTEIN"/>
    <property type="match status" value="1"/>
</dbReference>
<dbReference type="Proteomes" id="UP000694555">
    <property type="component" value="Unplaced"/>
</dbReference>
<comment type="similarity">
    <text evidence="1">Belongs to the RRP15 family.</text>
</comment>